<evidence type="ECO:0000256" key="4">
    <source>
        <dbReference type="ARBA" id="ARBA00022449"/>
    </source>
</evidence>
<keyword evidence="7" id="KW-0406">Ion transport</keyword>
<dbReference type="SUPFAM" id="SSF51735">
    <property type="entry name" value="NAD(P)-binding Rossmann-fold domains"/>
    <property type="match status" value="1"/>
</dbReference>
<evidence type="ECO:0000256" key="3">
    <source>
        <dbReference type="ARBA" id="ARBA00022448"/>
    </source>
</evidence>
<dbReference type="STRING" id="1122152.GCA_000425905_01324"/>
<dbReference type="InterPro" id="IPR038770">
    <property type="entry name" value="Na+/solute_symporter_sf"/>
</dbReference>
<evidence type="ECO:0000259" key="10">
    <source>
        <dbReference type="PROSITE" id="PS51202"/>
    </source>
</evidence>
<sequence length="594" mass="65954">MFIIILMALVIPILMARLNLKTIPTAVAEIVVGIILGVSGLNWVETSNTQLTFMSTLGVLMLMFLSGMEINFELFKKSSDQEESIKPLPIAVKAFSLVAITSVILSLILRFLGIFTDTLLAIIIFMTVALGVVIATLKEKEILSKPIGQTILLTAVLGEVIPLLGLTIYASVNGGDAEKLWLIILLFGAAIFLLNRFKAPYRWFNQVTKQTTQIDIRLAFFLIFTLVSIAEKVGAENILGAFLAGIVMKLLKPSEATMDKLTSIGYGFFIPFFFMMTGAKLNLKSLFANPKALALVPVLIICFFLAKMPAWLVFSRHFKGKNAVAATVLPVTTITIVLPALQVATKLKTINSTQADAFTLAAIIICLLAPVLFNSLFKLSPEDQIKEKVTFIGANLFTVATAQDLHEKWYSVDVLTTEQADFDTYKSKVNLRLVTDYLQEKLGKIVVVATRDDQANYELALKLKESGVKRIIVYLRQPEAVQVKKLTAEKIEVFNSYHVRNAAMRVLIETPGFYDILTSTDAILYDVEIKNHRYAGIKLMDLDFTKDITISRIRRNGAWLIPHGETILEVGDEIVYSGKIEAADEVRERLSKNN</sequence>
<evidence type="ECO:0000313" key="12">
    <source>
        <dbReference type="Proteomes" id="UP000051931"/>
    </source>
</evidence>
<evidence type="ECO:0000256" key="7">
    <source>
        <dbReference type="ARBA" id="ARBA00023065"/>
    </source>
</evidence>
<feature type="transmembrane region" description="Helical" evidence="9">
    <location>
        <begin position="292"/>
        <end position="312"/>
    </location>
</feature>
<evidence type="ECO:0000256" key="5">
    <source>
        <dbReference type="ARBA" id="ARBA00022692"/>
    </source>
</evidence>
<dbReference type="Pfam" id="PF02080">
    <property type="entry name" value="TrkA_C"/>
    <property type="match status" value="1"/>
</dbReference>
<keyword evidence="3" id="KW-0813">Transport</keyword>
<dbReference type="GO" id="GO:0015297">
    <property type="term" value="F:antiporter activity"/>
    <property type="evidence" value="ECO:0007669"/>
    <property type="project" value="UniProtKB-KW"/>
</dbReference>
<keyword evidence="12" id="KW-1185">Reference proteome</keyword>
<keyword evidence="4" id="KW-0050">Antiport</keyword>
<reference evidence="11 12" key="1">
    <citation type="journal article" date="2015" name="Genome Announc.">
        <title>Expanding the biotechnology potential of lactobacilli through comparative genomics of 213 strains and associated genera.</title>
        <authorList>
            <person name="Sun Z."/>
            <person name="Harris H.M."/>
            <person name="McCann A."/>
            <person name="Guo C."/>
            <person name="Argimon S."/>
            <person name="Zhang W."/>
            <person name="Yang X."/>
            <person name="Jeffery I.B."/>
            <person name="Cooney J.C."/>
            <person name="Kagawa T.F."/>
            <person name="Liu W."/>
            <person name="Song Y."/>
            <person name="Salvetti E."/>
            <person name="Wrobel A."/>
            <person name="Rasinkangas P."/>
            <person name="Parkhill J."/>
            <person name="Rea M.C."/>
            <person name="O'Sullivan O."/>
            <person name="Ritari J."/>
            <person name="Douillard F.P."/>
            <person name="Paul Ross R."/>
            <person name="Yang R."/>
            <person name="Briner A.E."/>
            <person name="Felis G.E."/>
            <person name="de Vos W.M."/>
            <person name="Barrangou R."/>
            <person name="Klaenhammer T.R."/>
            <person name="Caufield P.W."/>
            <person name="Cui Y."/>
            <person name="Zhang H."/>
            <person name="O'Toole P.W."/>
        </authorList>
    </citation>
    <scope>NUCLEOTIDE SEQUENCE [LARGE SCALE GENOMIC DNA]</scope>
    <source>
        <strain evidence="11 12">DSM 15354</strain>
    </source>
</reference>
<evidence type="ECO:0000256" key="6">
    <source>
        <dbReference type="ARBA" id="ARBA00022989"/>
    </source>
</evidence>
<feature type="transmembrane region" description="Helical" evidence="9">
    <location>
        <begin position="357"/>
        <end position="377"/>
    </location>
</feature>
<keyword evidence="6 9" id="KW-1133">Transmembrane helix</keyword>
<evidence type="ECO:0000256" key="9">
    <source>
        <dbReference type="SAM" id="Phobius"/>
    </source>
</evidence>
<dbReference type="InterPro" id="IPR006037">
    <property type="entry name" value="RCK_C"/>
</dbReference>
<feature type="transmembrane region" description="Helical" evidence="9">
    <location>
        <begin position="52"/>
        <end position="70"/>
    </location>
</feature>
<dbReference type="PANTHER" id="PTHR43562">
    <property type="entry name" value="NAPA-TYPE SODIUM/HYDROGEN ANTIPORTER"/>
    <property type="match status" value="1"/>
</dbReference>
<feature type="transmembrane region" description="Helical" evidence="9">
    <location>
        <begin position="149"/>
        <end position="168"/>
    </location>
</feature>
<name>A0A0R1S6F4_9LACO</name>
<dbReference type="eggNOG" id="COG0569">
    <property type="taxonomic scope" value="Bacteria"/>
</dbReference>
<dbReference type="eggNOG" id="COG0475">
    <property type="taxonomic scope" value="Bacteria"/>
</dbReference>
<accession>A0A0R1S6F4</accession>
<evidence type="ECO:0000256" key="2">
    <source>
        <dbReference type="ARBA" id="ARBA00005551"/>
    </source>
</evidence>
<dbReference type="InterPro" id="IPR036291">
    <property type="entry name" value="NAD(P)-bd_dom_sf"/>
</dbReference>
<dbReference type="GO" id="GO:0016020">
    <property type="term" value="C:membrane"/>
    <property type="evidence" value="ECO:0007669"/>
    <property type="project" value="UniProtKB-SubCell"/>
</dbReference>
<gene>
    <name evidence="11" type="ORF">FC23_GL000413</name>
</gene>
<keyword evidence="8 9" id="KW-0472">Membrane</keyword>
<proteinExistence type="inferred from homology"/>
<dbReference type="GO" id="GO:1902600">
    <property type="term" value="P:proton transmembrane transport"/>
    <property type="evidence" value="ECO:0007669"/>
    <property type="project" value="InterPro"/>
</dbReference>
<feature type="transmembrane region" description="Helical" evidence="9">
    <location>
        <begin position="218"/>
        <end position="244"/>
    </location>
</feature>
<dbReference type="PATRIC" id="fig|1122152.4.peg.419"/>
<dbReference type="GO" id="GO:0008324">
    <property type="term" value="F:monoatomic cation transmembrane transporter activity"/>
    <property type="evidence" value="ECO:0007669"/>
    <property type="project" value="InterPro"/>
</dbReference>
<dbReference type="AlphaFoldDB" id="A0A0R1S6F4"/>
<keyword evidence="5 9" id="KW-0812">Transmembrane</keyword>
<protein>
    <submittedName>
        <fullName evidence="11">Na+-H+ antiporter</fullName>
    </submittedName>
</protein>
<dbReference type="Gene3D" id="1.20.1530.20">
    <property type="match status" value="1"/>
</dbReference>
<dbReference type="EMBL" id="AZFB01000014">
    <property type="protein sequence ID" value="KRL62037.1"/>
    <property type="molecule type" value="Genomic_DNA"/>
</dbReference>
<dbReference type="GO" id="GO:0006813">
    <property type="term" value="P:potassium ion transport"/>
    <property type="evidence" value="ECO:0007669"/>
    <property type="project" value="InterPro"/>
</dbReference>
<dbReference type="SUPFAM" id="SSF116726">
    <property type="entry name" value="TrkA C-terminal domain-like"/>
    <property type="match status" value="1"/>
</dbReference>
<dbReference type="InterPro" id="IPR006153">
    <property type="entry name" value="Cation/H_exchanger_TM"/>
</dbReference>
<comment type="subcellular location">
    <subcellularLocation>
        <location evidence="1">Membrane</location>
        <topology evidence="1">Multi-pass membrane protein</topology>
    </subcellularLocation>
</comment>
<feature type="transmembrane region" description="Helical" evidence="9">
    <location>
        <begin position="180"/>
        <end position="197"/>
    </location>
</feature>
<comment type="caution">
    <text evidence="11">The sequence shown here is derived from an EMBL/GenBank/DDBJ whole genome shotgun (WGS) entry which is preliminary data.</text>
</comment>
<feature type="transmembrane region" description="Helical" evidence="9">
    <location>
        <begin position="118"/>
        <end position="137"/>
    </location>
</feature>
<evidence type="ECO:0000313" key="11">
    <source>
        <dbReference type="EMBL" id="KRL62037.1"/>
    </source>
</evidence>
<dbReference type="Pfam" id="PF00999">
    <property type="entry name" value="Na_H_Exchanger"/>
    <property type="match status" value="1"/>
</dbReference>
<dbReference type="Proteomes" id="UP000051931">
    <property type="component" value="Unassembled WGS sequence"/>
</dbReference>
<feature type="transmembrane region" description="Helical" evidence="9">
    <location>
        <begin position="264"/>
        <end position="283"/>
    </location>
</feature>
<dbReference type="PANTHER" id="PTHR43562:SF1">
    <property type="entry name" value="NA(+)_H(+) ANTIPORTER YJBQ-RELATED"/>
    <property type="match status" value="1"/>
</dbReference>
<feature type="domain" description="RCK C-terminal" evidence="10">
    <location>
        <begin position="511"/>
        <end position="592"/>
    </location>
</feature>
<evidence type="ECO:0000256" key="8">
    <source>
        <dbReference type="ARBA" id="ARBA00023136"/>
    </source>
</evidence>
<dbReference type="OrthoDB" id="9793589at2"/>
<dbReference type="Gene3D" id="3.30.70.1450">
    <property type="entry name" value="Regulator of K+ conductance, C-terminal domain"/>
    <property type="match status" value="1"/>
</dbReference>
<evidence type="ECO:0000256" key="1">
    <source>
        <dbReference type="ARBA" id="ARBA00004141"/>
    </source>
</evidence>
<comment type="similarity">
    <text evidence="2">Belongs to the monovalent cation:proton antiporter 2 (CPA2) transporter (TC 2.A.37) family.</text>
</comment>
<feature type="transmembrane region" description="Helical" evidence="9">
    <location>
        <begin position="324"/>
        <end position="345"/>
    </location>
</feature>
<dbReference type="InterPro" id="IPR036721">
    <property type="entry name" value="RCK_C_sf"/>
</dbReference>
<dbReference type="PROSITE" id="PS51202">
    <property type="entry name" value="RCK_C"/>
    <property type="match status" value="1"/>
</dbReference>
<dbReference type="RefSeq" id="WP_027825270.1">
    <property type="nucleotide sequence ID" value="NZ_AUEI01000013.1"/>
</dbReference>
<feature type="transmembrane region" description="Helical" evidence="9">
    <location>
        <begin position="90"/>
        <end position="112"/>
    </location>
</feature>
<organism evidence="11 12">
    <name type="scientific">Lactobacillus psittaci DSM 15354</name>
    <dbReference type="NCBI Taxonomy" id="1122152"/>
    <lineage>
        <taxon>Bacteria</taxon>
        <taxon>Bacillati</taxon>
        <taxon>Bacillota</taxon>
        <taxon>Bacilli</taxon>
        <taxon>Lactobacillales</taxon>
        <taxon>Lactobacillaceae</taxon>
        <taxon>Lactobacillus</taxon>
    </lineage>
</organism>